<accession>A0ABS9ZUW6</accession>
<keyword evidence="3" id="KW-1185">Reference proteome</keyword>
<evidence type="ECO:0000313" key="2">
    <source>
        <dbReference type="EMBL" id="MCJ0742212.1"/>
    </source>
</evidence>
<dbReference type="Gene3D" id="3.40.30.10">
    <property type="entry name" value="Glutaredoxin"/>
    <property type="match status" value="1"/>
</dbReference>
<proteinExistence type="predicted"/>
<name>A0ABS9ZUW6_9SPHI</name>
<dbReference type="Proteomes" id="UP001165460">
    <property type="component" value="Unassembled WGS sequence"/>
</dbReference>
<feature type="domain" description="Thioredoxin" evidence="1">
    <location>
        <begin position="336"/>
        <end position="477"/>
    </location>
</feature>
<dbReference type="InterPro" id="IPR036249">
    <property type="entry name" value="Thioredoxin-like_sf"/>
</dbReference>
<dbReference type="InterPro" id="IPR000866">
    <property type="entry name" value="AhpC/TSA"/>
</dbReference>
<dbReference type="RefSeq" id="WP_243360484.1">
    <property type="nucleotide sequence ID" value="NZ_JALGBH010000001.1"/>
</dbReference>
<gene>
    <name evidence="2" type="ORF">MMF97_05760</name>
</gene>
<dbReference type="CDD" id="cd02966">
    <property type="entry name" value="TlpA_like_family"/>
    <property type="match status" value="1"/>
</dbReference>
<evidence type="ECO:0000259" key="1">
    <source>
        <dbReference type="PROSITE" id="PS51352"/>
    </source>
</evidence>
<sequence>MKINLKRIGIVFLLISCLLTFILTSSAQIPATLQINISQSGTDTLTIQLTQNSITRSYSKYDLLLEKNVLIRQWQIETPAWLYIKRGNQILSGLIEPEERLILDPDSFLISNIARAKFIVATNLSDFKNRLYQNKNAGLKAKIANAKISKYPLDYLFRFADSAMNANLALLQSQRHYMSEQAHTLLKADIMGTFMLLKYNIPSYIYHETNQQILATKKNILSPKTIKTIENNLTFYFDDSFSSSDRYAESVYTVLFKEYQSMVMNNNTHQLLDKYIFLNSLLSEKLKLPVLTLFLEGDLSRLNQGEDLEKIIAQTMKDKESTVYGRYIFQRVNNLFKQGISAPALALNDSKGNILKLSDLAGKVVLLDFWFKDCVPCHTLFQKLKPVKEYFKNYPEVVFLNVSIDSKQNWLEALQQFDIQGIHVYTQGLGTKHPIISDYKVAAYPTTTLIDKKGRIFMATPSDQPEELITQINAALKKE</sequence>
<dbReference type="InterPro" id="IPR013766">
    <property type="entry name" value="Thioredoxin_domain"/>
</dbReference>
<comment type="caution">
    <text evidence="2">The sequence shown here is derived from an EMBL/GenBank/DDBJ whole genome shotgun (WGS) entry which is preliminary data.</text>
</comment>
<dbReference type="PANTHER" id="PTHR42852:SF13">
    <property type="entry name" value="PROTEIN DIPZ"/>
    <property type="match status" value="1"/>
</dbReference>
<dbReference type="EMBL" id="JALGBH010000001">
    <property type="protein sequence ID" value="MCJ0742212.1"/>
    <property type="molecule type" value="Genomic_DNA"/>
</dbReference>
<organism evidence="2 3">
    <name type="scientific">Pedobacter montanisoli</name>
    <dbReference type="NCBI Taxonomy" id="2923277"/>
    <lineage>
        <taxon>Bacteria</taxon>
        <taxon>Pseudomonadati</taxon>
        <taxon>Bacteroidota</taxon>
        <taxon>Sphingobacteriia</taxon>
        <taxon>Sphingobacteriales</taxon>
        <taxon>Sphingobacteriaceae</taxon>
        <taxon>Pedobacter</taxon>
    </lineage>
</organism>
<dbReference type="InterPro" id="IPR050553">
    <property type="entry name" value="Thioredoxin_ResA/DsbE_sf"/>
</dbReference>
<dbReference type="PROSITE" id="PS51352">
    <property type="entry name" value="THIOREDOXIN_2"/>
    <property type="match status" value="1"/>
</dbReference>
<reference evidence="2" key="1">
    <citation type="submission" date="2022-03" db="EMBL/GenBank/DDBJ databases">
        <authorList>
            <person name="Woo C.Y."/>
        </authorList>
    </citation>
    <scope>NUCLEOTIDE SEQUENCE</scope>
    <source>
        <strain evidence="2">CYS-01</strain>
    </source>
</reference>
<protein>
    <submittedName>
        <fullName evidence="2">TlpA family protein disulfide reductase</fullName>
    </submittedName>
</protein>
<dbReference type="SUPFAM" id="SSF52833">
    <property type="entry name" value="Thioredoxin-like"/>
    <property type="match status" value="1"/>
</dbReference>
<evidence type="ECO:0000313" key="3">
    <source>
        <dbReference type="Proteomes" id="UP001165460"/>
    </source>
</evidence>
<dbReference type="Pfam" id="PF00578">
    <property type="entry name" value="AhpC-TSA"/>
    <property type="match status" value="1"/>
</dbReference>
<dbReference type="PANTHER" id="PTHR42852">
    <property type="entry name" value="THIOL:DISULFIDE INTERCHANGE PROTEIN DSBE"/>
    <property type="match status" value="1"/>
</dbReference>